<name>A0ABS5NZ13_9BACI</name>
<comment type="caution">
    <text evidence="1">The sequence shown here is derived from an EMBL/GenBank/DDBJ whole genome shotgun (WGS) entry which is preliminary data.</text>
</comment>
<evidence type="ECO:0000313" key="2">
    <source>
        <dbReference type="Proteomes" id="UP000681027"/>
    </source>
</evidence>
<protein>
    <submittedName>
        <fullName evidence="1">Uncharacterized protein</fullName>
    </submittedName>
</protein>
<dbReference type="Proteomes" id="UP000681027">
    <property type="component" value="Unassembled WGS sequence"/>
</dbReference>
<gene>
    <name evidence="1" type="ORF">KHA94_20920</name>
</gene>
<dbReference type="EMBL" id="JAGYPM010000005">
    <property type="protein sequence ID" value="MBS4192608.1"/>
    <property type="molecule type" value="Genomic_DNA"/>
</dbReference>
<reference evidence="1 2" key="1">
    <citation type="submission" date="2021-05" db="EMBL/GenBank/DDBJ databases">
        <title>Novel Bacillus species.</title>
        <authorList>
            <person name="Liu G."/>
        </authorList>
    </citation>
    <scope>NUCLEOTIDE SEQUENCE [LARGE SCALE GENOMIC DNA]</scope>
    <source>
        <strain evidence="1 2">FJAT-49705</strain>
    </source>
</reference>
<sequence length="54" mass="5887">MAFGSLIGWGAFILPADWIQQAGALGSMIGLSLRALVIRMRLVFSPWPYLHCGP</sequence>
<keyword evidence="2" id="KW-1185">Reference proteome</keyword>
<organism evidence="1 2">
    <name type="scientific">Cytobacillus citreus</name>
    <dbReference type="NCBI Taxonomy" id="2833586"/>
    <lineage>
        <taxon>Bacteria</taxon>
        <taxon>Bacillati</taxon>
        <taxon>Bacillota</taxon>
        <taxon>Bacilli</taxon>
        <taxon>Bacillales</taxon>
        <taxon>Bacillaceae</taxon>
        <taxon>Cytobacillus</taxon>
    </lineage>
</organism>
<accession>A0ABS5NZ13</accession>
<proteinExistence type="predicted"/>
<evidence type="ECO:0000313" key="1">
    <source>
        <dbReference type="EMBL" id="MBS4192608.1"/>
    </source>
</evidence>